<evidence type="ECO:0000256" key="1">
    <source>
        <dbReference type="SAM" id="MobiDB-lite"/>
    </source>
</evidence>
<organism evidence="2 3">
    <name type="scientific">Liparis tanakae</name>
    <name type="common">Tanaka's snailfish</name>
    <dbReference type="NCBI Taxonomy" id="230148"/>
    <lineage>
        <taxon>Eukaryota</taxon>
        <taxon>Metazoa</taxon>
        <taxon>Chordata</taxon>
        <taxon>Craniata</taxon>
        <taxon>Vertebrata</taxon>
        <taxon>Euteleostomi</taxon>
        <taxon>Actinopterygii</taxon>
        <taxon>Neopterygii</taxon>
        <taxon>Teleostei</taxon>
        <taxon>Neoteleostei</taxon>
        <taxon>Acanthomorphata</taxon>
        <taxon>Eupercaria</taxon>
        <taxon>Perciformes</taxon>
        <taxon>Cottioidei</taxon>
        <taxon>Cottales</taxon>
        <taxon>Liparidae</taxon>
        <taxon>Liparis</taxon>
    </lineage>
</organism>
<feature type="region of interest" description="Disordered" evidence="1">
    <location>
        <begin position="1"/>
        <end position="65"/>
    </location>
</feature>
<reference evidence="2 3" key="1">
    <citation type="submission" date="2019-03" db="EMBL/GenBank/DDBJ databases">
        <title>First draft genome of Liparis tanakae, snailfish: a comprehensive survey of snailfish specific genes.</title>
        <authorList>
            <person name="Kim W."/>
            <person name="Song I."/>
            <person name="Jeong J.-H."/>
            <person name="Kim D."/>
            <person name="Kim S."/>
            <person name="Ryu S."/>
            <person name="Song J.Y."/>
            <person name="Lee S.K."/>
        </authorList>
    </citation>
    <scope>NUCLEOTIDE SEQUENCE [LARGE SCALE GENOMIC DNA]</scope>
    <source>
        <tissue evidence="2">Muscle</tissue>
    </source>
</reference>
<gene>
    <name evidence="2" type="ORF">EYF80_004406</name>
</gene>
<protein>
    <submittedName>
        <fullName evidence="2">Uncharacterized protein</fullName>
    </submittedName>
</protein>
<feature type="compositionally biased region" description="Low complexity" evidence="1">
    <location>
        <begin position="42"/>
        <end position="56"/>
    </location>
</feature>
<proteinExistence type="predicted"/>
<keyword evidence="3" id="KW-1185">Reference proteome</keyword>
<name>A0A4Z2J690_9TELE</name>
<comment type="caution">
    <text evidence="2">The sequence shown here is derived from an EMBL/GenBank/DDBJ whole genome shotgun (WGS) entry which is preliminary data.</text>
</comment>
<dbReference type="AlphaFoldDB" id="A0A4Z2J690"/>
<evidence type="ECO:0000313" key="2">
    <source>
        <dbReference type="EMBL" id="TNN85384.1"/>
    </source>
</evidence>
<sequence length="65" mass="7041">MDDIEGNVGTFLPQESDGADEPQLGEAAVRAPRMMQPHSTAARDQPAQRHQPAQAHTSIRTPQPP</sequence>
<dbReference type="EMBL" id="SRLO01000021">
    <property type="protein sequence ID" value="TNN85384.1"/>
    <property type="molecule type" value="Genomic_DNA"/>
</dbReference>
<dbReference type="Proteomes" id="UP000314294">
    <property type="component" value="Unassembled WGS sequence"/>
</dbReference>
<evidence type="ECO:0000313" key="3">
    <source>
        <dbReference type="Proteomes" id="UP000314294"/>
    </source>
</evidence>
<accession>A0A4Z2J690</accession>